<dbReference type="InterPro" id="IPR008756">
    <property type="entry name" value="Peptidase_M56"/>
</dbReference>
<accession>A0A3D9JM90</accession>
<sequence>MSNPAVKLRSMLALLFAFLIVVVVQMGVFIVEQVGEKSLPDAFLLFALADVAIGYAGVRIVWRCLKQAYLSRKWLKHFRANRHAKLSKRLNAKYRDWGTEILVVRDDAFVALTLGMLRPKIVLSTALFEMFDDKELEAVLLHERYHCRNHDGPKMFLSALLADAFGYWPLIHPILRYYRTWKELFADRYAIREMGTELYLGSVLLKLSKLGHPSRNEAGVHFADAAMNYRMMQVLEPDRPVKVPTALLRPLLASCSLLLLLMLGGDS</sequence>
<keyword evidence="1" id="KW-0812">Transmembrane</keyword>
<dbReference type="PANTHER" id="PTHR34978:SF3">
    <property type="entry name" value="SLR0241 PROTEIN"/>
    <property type="match status" value="1"/>
</dbReference>
<proteinExistence type="predicted"/>
<protein>
    <submittedName>
        <fullName evidence="3">BlaR1 peptidase M56</fullName>
    </submittedName>
</protein>
<reference evidence="3 4" key="1">
    <citation type="submission" date="2018-07" db="EMBL/GenBank/DDBJ databases">
        <title>Genomic Encyclopedia of Type Strains, Phase III (KMG-III): the genomes of soil and plant-associated and newly described type strains.</title>
        <authorList>
            <person name="Whitman W."/>
        </authorList>
    </citation>
    <scope>NUCLEOTIDE SEQUENCE [LARGE SCALE GENOMIC DNA]</scope>
    <source>
        <strain evidence="3 4">CECT 7287</strain>
    </source>
</reference>
<dbReference type="Gene3D" id="3.30.2010.10">
    <property type="entry name" value="Metalloproteases ('zincins'), catalytic domain"/>
    <property type="match status" value="1"/>
</dbReference>
<organism evidence="3 4">
    <name type="scientific">Cohnella phaseoli</name>
    <dbReference type="NCBI Taxonomy" id="456490"/>
    <lineage>
        <taxon>Bacteria</taxon>
        <taxon>Bacillati</taxon>
        <taxon>Bacillota</taxon>
        <taxon>Bacilli</taxon>
        <taxon>Bacillales</taxon>
        <taxon>Paenibacillaceae</taxon>
        <taxon>Cohnella</taxon>
    </lineage>
</organism>
<dbReference type="RefSeq" id="WP_116062332.1">
    <property type="nucleotide sequence ID" value="NZ_QRDZ01000016.1"/>
</dbReference>
<keyword evidence="1" id="KW-1133">Transmembrane helix</keyword>
<dbReference type="OrthoDB" id="2448482at2"/>
<keyword evidence="4" id="KW-1185">Reference proteome</keyword>
<dbReference type="Proteomes" id="UP000256977">
    <property type="component" value="Unassembled WGS sequence"/>
</dbReference>
<evidence type="ECO:0000313" key="3">
    <source>
        <dbReference type="EMBL" id="RED75221.1"/>
    </source>
</evidence>
<dbReference type="PANTHER" id="PTHR34978">
    <property type="entry name" value="POSSIBLE SENSOR-TRANSDUCER PROTEIN BLAR"/>
    <property type="match status" value="1"/>
</dbReference>
<dbReference type="AlphaFoldDB" id="A0A3D9JM90"/>
<evidence type="ECO:0000259" key="2">
    <source>
        <dbReference type="Pfam" id="PF05569"/>
    </source>
</evidence>
<evidence type="ECO:0000313" key="4">
    <source>
        <dbReference type="Proteomes" id="UP000256977"/>
    </source>
</evidence>
<dbReference type="Pfam" id="PF05569">
    <property type="entry name" value="Peptidase_M56"/>
    <property type="match status" value="1"/>
</dbReference>
<keyword evidence="1" id="KW-0472">Membrane</keyword>
<dbReference type="CDD" id="cd07326">
    <property type="entry name" value="M56_BlaR1_MecR1_like"/>
    <property type="match status" value="1"/>
</dbReference>
<feature type="transmembrane region" description="Helical" evidence="1">
    <location>
        <begin position="12"/>
        <end position="31"/>
    </location>
</feature>
<feature type="transmembrane region" description="Helical" evidence="1">
    <location>
        <begin position="43"/>
        <end position="62"/>
    </location>
</feature>
<feature type="domain" description="Peptidase M56" evidence="2">
    <location>
        <begin position="74"/>
        <end position="225"/>
    </location>
</feature>
<dbReference type="InterPro" id="IPR052173">
    <property type="entry name" value="Beta-lactam_resp_regulator"/>
</dbReference>
<comment type="caution">
    <text evidence="3">The sequence shown here is derived from an EMBL/GenBank/DDBJ whole genome shotgun (WGS) entry which is preliminary data.</text>
</comment>
<name>A0A3D9JM90_9BACL</name>
<gene>
    <name evidence="3" type="ORF">DFP98_11623</name>
</gene>
<evidence type="ECO:0000256" key="1">
    <source>
        <dbReference type="SAM" id="Phobius"/>
    </source>
</evidence>
<dbReference type="EMBL" id="QRDZ01000016">
    <property type="protein sequence ID" value="RED75221.1"/>
    <property type="molecule type" value="Genomic_DNA"/>
</dbReference>